<name>A0AAW7JKP6_9BACT</name>
<dbReference type="GO" id="GO:0016788">
    <property type="term" value="F:hydrolase activity, acting on ester bonds"/>
    <property type="evidence" value="ECO:0007669"/>
    <property type="project" value="TreeGrafter"/>
</dbReference>
<evidence type="ECO:0000313" key="4">
    <source>
        <dbReference type="Proteomes" id="UP001167831"/>
    </source>
</evidence>
<dbReference type="Gene3D" id="3.60.21.10">
    <property type="match status" value="1"/>
</dbReference>
<evidence type="ECO:0000313" key="2">
    <source>
        <dbReference type="EMBL" id="MDN0023654.1"/>
    </source>
</evidence>
<dbReference type="EMBL" id="JAUEIE010000016">
    <property type="protein sequence ID" value="MDN0023654.1"/>
    <property type="molecule type" value="Genomic_DNA"/>
</dbReference>
<organism evidence="3 5">
    <name type="scientific">Leyella lascolaii</name>
    <dbReference type="NCBI Taxonomy" id="1776379"/>
    <lineage>
        <taxon>Bacteria</taxon>
        <taxon>Pseudomonadati</taxon>
        <taxon>Bacteroidota</taxon>
        <taxon>Bacteroidia</taxon>
        <taxon>Bacteroidales</taxon>
        <taxon>Prevotellaceae</taxon>
        <taxon>Leyella</taxon>
    </lineage>
</organism>
<proteinExistence type="predicted"/>
<dbReference type="Proteomes" id="UP001168478">
    <property type="component" value="Unassembled WGS sequence"/>
</dbReference>
<reference evidence="3" key="1">
    <citation type="submission" date="2023-06" db="EMBL/GenBank/DDBJ databases">
        <authorList>
            <person name="Zeman M."/>
            <person name="Kubasova T."/>
            <person name="Jahodarova E."/>
            <person name="Nykrynova M."/>
            <person name="Rychlik I."/>
        </authorList>
    </citation>
    <scope>NUCLEOTIDE SEQUENCE</scope>
    <source>
        <strain evidence="3">ET15</strain>
        <strain evidence="2">ET37</strain>
    </source>
</reference>
<sequence>MSLLRYVLSVLGVAIYCVLNAQTLRFSSDRKFKIVQFTDVHWVSGSEHSVVSEKCMNRVLDEEKPDLVVFSGDFVTGKPAAKGLEEVLQPTVSRGIPFAMTFGNHDDEQGLSREELFELIRKYKGNLTETTPGISGVTNYTLTLKSHDGDKDAAVLYIFDSNSYSPLKSLDSYDWIKRDQINWYADRSKAFKAANGGSSLPSLAFFHIPLPEYNEAARDEEAKLIGTRREKACAPVVNSGLFTAMLECGDVMGVFVGHDHVNDYAVEWKGVMLCYGRFTGSKNTYYDIPGGNGARVIEMEEGRRGFRSWIRMNDGKMINEFSFPDDYLKD</sequence>
<dbReference type="EMBL" id="JAUEIF010000011">
    <property type="protein sequence ID" value="MDN0025997.1"/>
    <property type="molecule type" value="Genomic_DNA"/>
</dbReference>
<dbReference type="InterPro" id="IPR029052">
    <property type="entry name" value="Metallo-depent_PP-like"/>
</dbReference>
<dbReference type="InterPro" id="IPR004843">
    <property type="entry name" value="Calcineurin-like_PHP"/>
</dbReference>
<dbReference type="GO" id="GO:0005737">
    <property type="term" value="C:cytoplasm"/>
    <property type="evidence" value="ECO:0007669"/>
    <property type="project" value="TreeGrafter"/>
</dbReference>
<evidence type="ECO:0000259" key="1">
    <source>
        <dbReference type="Pfam" id="PF00149"/>
    </source>
</evidence>
<dbReference type="RefSeq" id="WP_289826150.1">
    <property type="nucleotide sequence ID" value="NZ_JAUEIE010000016.1"/>
</dbReference>
<dbReference type="AlphaFoldDB" id="A0AAW7JKP6"/>
<keyword evidence="4" id="KW-1185">Reference proteome</keyword>
<dbReference type="CDD" id="cd07383">
    <property type="entry name" value="MPP_Dcr2"/>
    <property type="match status" value="1"/>
</dbReference>
<dbReference type="SUPFAM" id="SSF56300">
    <property type="entry name" value="Metallo-dependent phosphatases"/>
    <property type="match status" value="1"/>
</dbReference>
<reference evidence="3" key="2">
    <citation type="submission" date="2023-08" db="EMBL/GenBank/DDBJ databases">
        <title>Identification and characterization of horizontal gene transfer across gut microbiota members of farm animals based on homology search.</title>
        <authorList>
            <person name="Schwarzerova J."/>
            <person name="Nykrynova M."/>
            <person name="Jureckova K."/>
            <person name="Cejkova D."/>
            <person name="Rychlik I."/>
        </authorList>
    </citation>
    <scope>NUCLEOTIDE SEQUENCE</scope>
    <source>
        <strain evidence="3">ET15</strain>
        <strain evidence="2">ET37</strain>
    </source>
</reference>
<dbReference type="Proteomes" id="UP001167831">
    <property type="component" value="Unassembled WGS sequence"/>
</dbReference>
<feature type="domain" description="Calcineurin-like phosphoesterase" evidence="1">
    <location>
        <begin position="32"/>
        <end position="261"/>
    </location>
</feature>
<protein>
    <submittedName>
        <fullName evidence="3">Metallophosphoesterase</fullName>
    </submittedName>
</protein>
<gene>
    <name evidence="2" type="ORF">QVN81_11605</name>
    <name evidence="3" type="ORF">QVN84_10770</name>
</gene>
<comment type="caution">
    <text evidence="3">The sequence shown here is derived from an EMBL/GenBank/DDBJ whole genome shotgun (WGS) entry which is preliminary data.</text>
</comment>
<accession>A0AAW7JKP6</accession>
<dbReference type="Pfam" id="PF00149">
    <property type="entry name" value="Metallophos"/>
    <property type="match status" value="1"/>
</dbReference>
<dbReference type="PANTHER" id="PTHR32440:SF11">
    <property type="entry name" value="METALLOPHOSPHOESTERASE DOMAIN-CONTAINING PROTEIN"/>
    <property type="match status" value="1"/>
</dbReference>
<dbReference type="PANTHER" id="PTHR32440">
    <property type="entry name" value="PHOSPHATASE DCR2-RELATED-RELATED"/>
    <property type="match status" value="1"/>
</dbReference>
<dbReference type="PIRSF" id="PIRSF030250">
    <property type="entry name" value="Ptase_At2g46880"/>
    <property type="match status" value="1"/>
</dbReference>
<dbReference type="InterPro" id="IPR011230">
    <property type="entry name" value="PAP14/16/28/29"/>
</dbReference>
<evidence type="ECO:0000313" key="3">
    <source>
        <dbReference type="EMBL" id="MDN0025997.1"/>
    </source>
</evidence>
<evidence type="ECO:0000313" key="5">
    <source>
        <dbReference type="Proteomes" id="UP001168478"/>
    </source>
</evidence>